<dbReference type="KEGG" id="chu:CHU_2506"/>
<evidence type="ECO:0000259" key="1">
    <source>
        <dbReference type="Pfam" id="PF00535"/>
    </source>
</evidence>
<name>A0A6N4STI6_CYTH3</name>
<feature type="domain" description="Glycosyltransferase 2-like" evidence="1">
    <location>
        <begin position="14"/>
        <end position="147"/>
    </location>
</feature>
<evidence type="ECO:0000313" key="3">
    <source>
        <dbReference type="Proteomes" id="UP000001822"/>
    </source>
</evidence>
<dbReference type="OrthoDB" id="396512at2"/>
<dbReference type="Pfam" id="PF00535">
    <property type="entry name" value="Glycos_transf_2"/>
    <property type="match status" value="1"/>
</dbReference>
<keyword evidence="2" id="KW-0808">Transferase</keyword>
<organism evidence="2 3">
    <name type="scientific">Cytophaga hutchinsonii (strain ATCC 33406 / DSM 1761 / CIP 103989 / NBRC 15051 / NCIMB 9469 / D465)</name>
    <dbReference type="NCBI Taxonomy" id="269798"/>
    <lineage>
        <taxon>Bacteria</taxon>
        <taxon>Pseudomonadati</taxon>
        <taxon>Bacteroidota</taxon>
        <taxon>Cytophagia</taxon>
        <taxon>Cytophagales</taxon>
        <taxon>Cytophagaceae</taxon>
        <taxon>Cytophaga</taxon>
    </lineage>
</organism>
<dbReference type="RefSeq" id="WP_011585874.1">
    <property type="nucleotide sequence ID" value="NC_008255.1"/>
</dbReference>
<proteinExistence type="predicted"/>
<dbReference type="SUPFAM" id="SSF53448">
    <property type="entry name" value="Nucleotide-diphospho-sugar transferases"/>
    <property type="match status" value="1"/>
</dbReference>
<dbReference type="Gene3D" id="3.90.550.10">
    <property type="entry name" value="Spore Coat Polysaccharide Biosynthesis Protein SpsA, Chain A"/>
    <property type="match status" value="1"/>
</dbReference>
<dbReference type="GO" id="GO:0016758">
    <property type="term" value="F:hexosyltransferase activity"/>
    <property type="evidence" value="ECO:0007669"/>
    <property type="project" value="UniProtKB-ARBA"/>
</dbReference>
<evidence type="ECO:0000313" key="2">
    <source>
        <dbReference type="EMBL" id="ABG59760.1"/>
    </source>
</evidence>
<keyword evidence="3" id="KW-1185">Reference proteome</keyword>
<dbReference type="Proteomes" id="UP000001822">
    <property type="component" value="Chromosome"/>
</dbReference>
<keyword evidence="2" id="KW-0328">Glycosyltransferase</keyword>
<reference evidence="2 3" key="1">
    <citation type="journal article" date="2007" name="Appl. Environ. Microbiol.">
        <title>Genome sequence of the cellulolytic gliding bacterium Cytophaga hutchinsonii.</title>
        <authorList>
            <person name="Xie G."/>
            <person name="Bruce D.C."/>
            <person name="Challacombe J.F."/>
            <person name="Chertkov O."/>
            <person name="Detter J.C."/>
            <person name="Gilna P."/>
            <person name="Han C.S."/>
            <person name="Lucas S."/>
            <person name="Misra M."/>
            <person name="Myers G.L."/>
            <person name="Richardson P."/>
            <person name="Tapia R."/>
            <person name="Thayer N."/>
            <person name="Thompson L.S."/>
            <person name="Brettin T.S."/>
            <person name="Henrissat B."/>
            <person name="Wilson D.B."/>
            <person name="McBride M.J."/>
        </authorList>
    </citation>
    <scope>NUCLEOTIDE SEQUENCE [LARGE SCALE GENOMIC DNA]</scope>
    <source>
        <strain evidence="3">ATCC 33406 / DSM 1761 / CIP 103989 / NBRC 15051 / NCIMB 9469 / D465</strain>
    </source>
</reference>
<dbReference type="InterPro" id="IPR029044">
    <property type="entry name" value="Nucleotide-diphossugar_trans"/>
</dbReference>
<gene>
    <name evidence="2" type="ordered locus">CHU_2506</name>
</gene>
<dbReference type="PANTHER" id="PTHR22916">
    <property type="entry name" value="GLYCOSYLTRANSFERASE"/>
    <property type="match status" value="1"/>
</dbReference>
<dbReference type="AlphaFoldDB" id="A0A6N4STI6"/>
<dbReference type="EC" id="2.4.1.-" evidence="2"/>
<dbReference type="EMBL" id="CP000383">
    <property type="protein sequence ID" value="ABG59760.1"/>
    <property type="molecule type" value="Genomic_DNA"/>
</dbReference>
<accession>A0A6N4STI6</accession>
<dbReference type="PANTHER" id="PTHR22916:SF3">
    <property type="entry name" value="UDP-GLCNAC:BETAGAL BETA-1,3-N-ACETYLGLUCOSAMINYLTRANSFERASE-LIKE PROTEIN 1"/>
    <property type="match status" value="1"/>
</dbReference>
<dbReference type="InterPro" id="IPR001173">
    <property type="entry name" value="Glyco_trans_2-like"/>
</dbReference>
<sequence length="309" mass="35516">MDAEREPLVTIIGLSYNHAPYIKAALISLFNQSYSNIEIILVDDASTDGSAAIIQELIQGKNIVFIQNHINQGNCISFNSALKIAKGKYIVDFALDDILYPDRIKKQVNVLEAAADNVGVVFTNVDIMDKKGNLLQTHYPAYYHPLHRTAIPEGEVFEAVLSRYYINPVSMLARRTVFDKLNGYDEQLAYEDFDFWIRSSRLFNYVYLPEILSAKRLTPDSLSGLFYKKNQERMFASTLVVCKKAWWLCSTESEKKALVVRCRYETRQALNYGYGKIVKEYLTVLKEVDPYYYLYAPVAWVLLSVKKYI</sequence>
<protein>
    <submittedName>
        <fullName evidence="2">B-glycosyltransferase, glycosyltransferase family 2 protein</fullName>
        <ecNumber evidence="2">2.4.1.-</ecNumber>
    </submittedName>
</protein>